<dbReference type="PANTHER" id="PTHR42905:SF16">
    <property type="entry name" value="CARBOXYPHOSPHONOENOLPYRUVATE PHOSPHONOMUTASE-LIKE PROTEIN (AFU_ORTHOLOGUE AFUA_5G07230)"/>
    <property type="match status" value="1"/>
</dbReference>
<dbReference type="EC" id="2.7.8.23" evidence="1"/>
<gene>
    <name evidence="1" type="primary">bcpA_1</name>
    <name evidence="1" type="ORF">TRM7615_00073</name>
</gene>
<evidence type="ECO:0000313" key="1">
    <source>
        <dbReference type="EMBL" id="SPJ26605.1"/>
    </source>
</evidence>
<organism evidence="1 2">
    <name type="scientific">Falsiruegeria mediterranea M17</name>
    <dbReference type="NCBI Taxonomy" id="1200281"/>
    <lineage>
        <taxon>Bacteria</taxon>
        <taxon>Pseudomonadati</taxon>
        <taxon>Pseudomonadota</taxon>
        <taxon>Alphaproteobacteria</taxon>
        <taxon>Rhodobacterales</taxon>
        <taxon>Roseobacteraceae</taxon>
        <taxon>Falsiruegeria</taxon>
    </lineage>
</organism>
<dbReference type="Proteomes" id="UP000244898">
    <property type="component" value="Unassembled WGS sequence"/>
</dbReference>
<reference evidence="2" key="1">
    <citation type="submission" date="2018-03" db="EMBL/GenBank/DDBJ databases">
        <authorList>
            <person name="Rodrigo-Torres L."/>
            <person name="Arahal R. D."/>
            <person name="Lucena T."/>
        </authorList>
    </citation>
    <scope>NUCLEOTIDE SEQUENCE [LARGE SCALE GENOMIC DNA]</scope>
    <source>
        <strain evidence="2">CECT 7615</strain>
    </source>
</reference>
<sequence>MTQSDTARTFAELHRPGTPLILYNAWDTGSAKAIAKAGAPAIATGSWSLAHAQGFDDGQDMPLEFALHILARITASVDLPVSFDFEAGYSDDLGTLATNMERVIAAGAVGINFEDRVIGGAGLLAAPIQAERIAALRKAAKSTGVPIFINARCDIFFQGAKPDAHPALMAEAIERAQIYADAGADGLFVPGLVTPELINEICAATSLPVNIMQTGKAPDHQTLADLRVARISHGPSPYLTAMAGVTEAAKAALAL</sequence>
<dbReference type="CDD" id="cd00377">
    <property type="entry name" value="ICL_PEPM"/>
    <property type="match status" value="1"/>
</dbReference>
<keyword evidence="2" id="KW-1185">Reference proteome</keyword>
<name>A0A2R8C2F0_9RHOB</name>
<protein>
    <submittedName>
        <fullName evidence="1">Carboxyvinyl-carboxyphosphonate phosphorylmutase</fullName>
        <ecNumber evidence="1">2.7.8.23</ecNumber>
    </submittedName>
</protein>
<dbReference type="OrthoDB" id="9785398at2"/>
<dbReference type="InterPro" id="IPR039556">
    <property type="entry name" value="ICL/PEPM"/>
</dbReference>
<dbReference type="AlphaFoldDB" id="A0A2R8C2F0"/>
<dbReference type="EMBL" id="ONZG01000001">
    <property type="protein sequence ID" value="SPJ26605.1"/>
    <property type="molecule type" value="Genomic_DNA"/>
</dbReference>
<keyword evidence="1" id="KW-0808">Transferase</keyword>
<dbReference type="RefSeq" id="WP_108784932.1">
    <property type="nucleotide sequence ID" value="NZ_ONZG01000001.1"/>
</dbReference>
<dbReference type="Pfam" id="PF13714">
    <property type="entry name" value="PEP_mutase"/>
    <property type="match status" value="1"/>
</dbReference>
<dbReference type="GO" id="GO:0008807">
    <property type="term" value="F:carboxyvinyl-carboxyphosphonate phosphorylmutase activity"/>
    <property type="evidence" value="ECO:0007669"/>
    <property type="project" value="UniProtKB-EC"/>
</dbReference>
<dbReference type="InterPro" id="IPR040442">
    <property type="entry name" value="Pyrv_kinase-like_dom_sf"/>
</dbReference>
<proteinExistence type="predicted"/>
<evidence type="ECO:0000313" key="2">
    <source>
        <dbReference type="Proteomes" id="UP000244898"/>
    </source>
</evidence>
<dbReference type="PANTHER" id="PTHR42905">
    <property type="entry name" value="PHOSPHOENOLPYRUVATE CARBOXYLASE"/>
    <property type="match status" value="1"/>
</dbReference>
<dbReference type="InterPro" id="IPR015813">
    <property type="entry name" value="Pyrv/PenolPyrv_kinase-like_dom"/>
</dbReference>
<accession>A0A2R8C2F0</accession>
<dbReference type="SUPFAM" id="SSF51621">
    <property type="entry name" value="Phosphoenolpyruvate/pyruvate domain"/>
    <property type="match status" value="1"/>
</dbReference>
<dbReference type="Gene3D" id="3.20.20.60">
    <property type="entry name" value="Phosphoenolpyruvate-binding domains"/>
    <property type="match status" value="1"/>
</dbReference>